<dbReference type="SUPFAM" id="SSF49899">
    <property type="entry name" value="Concanavalin A-like lectins/glucanases"/>
    <property type="match status" value="1"/>
</dbReference>
<keyword evidence="5" id="KW-1185">Reference proteome</keyword>
<dbReference type="RefSeq" id="WP_188571596.1">
    <property type="nucleotide sequence ID" value="NZ_BMFW01000008.1"/>
</dbReference>
<reference evidence="5" key="1">
    <citation type="journal article" date="2019" name="Int. J. Syst. Evol. Microbiol.">
        <title>The Global Catalogue of Microorganisms (GCM) 10K type strain sequencing project: providing services to taxonomists for standard genome sequencing and annotation.</title>
        <authorList>
            <consortium name="The Broad Institute Genomics Platform"/>
            <consortium name="The Broad Institute Genome Sequencing Center for Infectious Disease"/>
            <person name="Wu L."/>
            <person name="Ma J."/>
        </authorList>
    </citation>
    <scope>NUCLEOTIDE SEQUENCE [LARGE SCALE GENOMIC DNA]</scope>
    <source>
        <strain evidence="5">CGMCC 1.12778</strain>
    </source>
</reference>
<feature type="domain" description="GH16" evidence="3">
    <location>
        <begin position="50"/>
        <end position="276"/>
    </location>
</feature>
<evidence type="ECO:0000256" key="2">
    <source>
        <dbReference type="SAM" id="SignalP"/>
    </source>
</evidence>
<dbReference type="EMBL" id="BMFW01000008">
    <property type="protein sequence ID" value="GGH95602.1"/>
    <property type="molecule type" value="Genomic_DNA"/>
</dbReference>
<protein>
    <recommendedName>
        <fullName evidence="3">GH16 domain-containing protein</fullName>
    </recommendedName>
</protein>
<comment type="caution">
    <text evidence="4">The sequence shown here is derived from an EMBL/GenBank/DDBJ whole genome shotgun (WGS) entry which is preliminary data.</text>
</comment>
<evidence type="ECO:0000313" key="4">
    <source>
        <dbReference type="EMBL" id="GGH95602.1"/>
    </source>
</evidence>
<evidence type="ECO:0000313" key="5">
    <source>
        <dbReference type="Proteomes" id="UP000643279"/>
    </source>
</evidence>
<dbReference type="PROSITE" id="PS51762">
    <property type="entry name" value="GH16_2"/>
    <property type="match status" value="1"/>
</dbReference>
<name>A0ABQ2AUK3_9MICC</name>
<gene>
    <name evidence="4" type="ORF">GCM10007170_21510</name>
</gene>
<dbReference type="InterPro" id="IPR013320">
    <property type="entry name" value="ConA-like_dom_sf"/>
</dbReference>
<feature type="signal peptide" evidence="2">
    <location>
        <begin position="1"/>
        <end position="26"/>
    </location>
</feature>
<dbReference type="PANTHER" id="PTHR10963">
    <property type="entry name" value="GLYCOSYL HYDROLASE-RELATED"/>
    <property type="match status" value="1"/>
</dbReference>
<comment type="similarity">
    <text evidence="1">Belongs to the glycosyl hydrolase 16 family.</text>
</comment>
<dbReference type="PANTHER" id="PTHR10963:SF55">
    <property type="entry name" value="GLYCOSIDE HYDROLASE FAMILY 16 PROTEIN"/>
    <property type="match status" value="1"/>
</dbReference>
<sequence length="276" mass="28828">MRIARACLSLAAGLLNLVLTASVGLAAGSAPGPTTTPPVAANGVAAAVVASSASISTPLGVPGNWSLLFEDNFDTLNRSVWTPYWFKDCAGSMVNKVLTCSSNVSVTGGELTLQMSGPDKGALVATNPSDGVAGHVGASFGLGFYEARILFPGTCGTTIHNWPAWWTTGQSWPAHGENDIAEPLSGTMHSNYHSPSKNTTASIPGCWAGQFHTYGLHRKAGRNDVYFDGALVQSYATLDGAVPHYLVINVGYWSGSQVSGPAGAVRVDYVRVWRQG</sequence>
<dbReference type="InterPro" id="IPR050546">
    <property type="entry name" value="Glycosyl_Hydrlase_16"/>
</dbReference>
<dbReference type="InterPro" id="IPR000757">
    <property type="entry name" value="Beta-glucanase-like"/>
</dbReference>
<feature type="chain" id="PRO_5046029974" description="GH16 domain-containing protein" evidence="2">
    <location>
        <begin position="27"/>
        <end position="276"/>
    </location>
</feature>
<evidence type="ECO:0000256" key="1">
    <source>
        <dbReference type="ARBA" id="ARBA00006865"/>
    </source>
</evidence>
<keyword evidence="2" id="KW-0732">Signal</keyword>
<organism evidence="4 5">
    <name type="scientific">Arthrobacter liuii</name>
    <dbReference type="NCBI Taxonomy" id="1476996"/>
    <lineage>
        <taxon>Bacteria</taxon>
        <taxon>Bacillati</taxon>
        <taxon>Actinomycetota</taxon>
        <taxon>Actinomycetes</taxon>
        <taxon>Micrococcales</taxon>
        <taxon>Micrococcaceae</taxon>
        <taxon>Arthrobacter</taxon>
    </lineage>
</organism>
<dbReference type="Pfam" id="PF00722">
    <property type="entry name" value="Glyco_hydro_16"/>
    <property type="match status" value="1"/>
</dbReference>
<proteinExistence type="inferred from homology"/>
<dbReference type="Gene3D" id="2.60.120.200">
    <property type="match status" value="1"/>
</dbReference>
<evidence type="ECO:0000259" key="3">
    <source>
        <dbReference type="PROSITE" id="PS51762"/>
    </source>
</evidence>
<dbReference type="Proteomes" id="UP000643279">
    <property type="component" value="Unassembled WGS sequence"/>
</dbReference>
<accession>A0ABQ2AUK3</accession>